<evidence type="ECO:0000256" key="2">
    <source>
        <dbReference type="ARBA" id="ARBA00022723"/>
    </source>
</evidence>
<dbReference type="SFLD" id="SFLDG01020">
    <property type="entry name" value="Terpene_Cyclase_Like_2"/>
    <property type="match status" value="1"/>
</dbReference>
<dbReference type="SUPFAM" id="SSF48576">
    <property type="entry name" value="Terpenoid synthases"/>
    <property type="match status" value="1"/>
</dbReference>
<evidence type="ECO:0000256" key="7">
    <source>
        <dbReference type="ARBA" id="ARBA00035680"/>
    </source>
</evidence>
<comment type="caution">
    <text evidence="10">The sequence shown here is derived from an EMBL/GenBank/DDBJ whole genome shotgun (WGS) entry which is preliminary data.</text>
</comment>
<evidence type="ECO:0000256" key="3">
    <source>
        <dbReference type="ARBA" id="ARBA00022842"/>
    </source>
</evidence>
<evidence type="ECO:0000256" key="8">
    <source>
        <dbReference type="ARBA" id="ARBA00035696"/>
    </source>
</evidence>
<evidence type="ECO:0000256" key="5">
    <source>
        <dbReference type="ARBA" id="ARBA00035573"/>
    </source>
</evidence>
<dbReference type="InterPro" id="IPR034686">
    <property type="entry name" value="Terpene_cyclase-like_2"/>
</dbReference>
<dbReference type="RefSeq" id="WP_131124931.1">
    <property type="nucleotide sequence ID" value="NZ_SIXH01000269.1"/>
</dbReference>
<dbReference type="EC" id="4.2.3.118" evidence="7"/>
<comment type="catalytic activity">
    <reaction evidence="5">
        <text>(E)-2-methylgeranyl diphosphate + H2O = 2-methylisoborneol + diphosphate</text>
        <dbReference type="Rhea" id="RHEA:32571"/>
        <dbReference type="ChEBI" id="CHEBI:15377"/>
        <dbReference type="ChEBI" id="CHEBI:33019"/>
        <dbReference type="ChEBI" id="CHEBI:61984"/>
        <dbReference type="ChEBI" id="CHEBI:61987"/>
        <dbReference type="EC" id="4.2.3.118"/>
    </reaction>
</comment>
<dbReference type="Proteomes" id="UP000292452">
    <property type="component" value="Unassembled WGS sequence"/>
</dbReference>
<reference evidence="10 11" key="1">
    <citation type="submission" date="2019-02" db="EMBL/GenBank/DDBJ databases">
        <title>Draft Genome Sequence of Streptomyces sp. AM-2504, identified by 16S rRNA comparative analysis as a Streptomyces Kasugaensis strain.</title>
        <authorList>
            <person name="Napolioni V."/>
            <person name="Giuliodori A.M."/>
            <person name="Spurio R."/>
            <person name="Fabbretti A."/>
        </authorList>
    </citation>
    <scope>NUCLEOTIDE SEQUENCE [LARGE SCALE GENOMIC DNA]</scope>
    <source>
        <strain evidence="10 11">AM-2504</strain>
    </source>
</reference>
<feature type="compositionally biased region" description="Low complexity" evidence="9">
    <location>
        <begin position="86"/>
        <end position="112"/>
    </location>
</feature>
<dbReference type="Gene3D" id="1.10.600.10">
    <property type="entry name" value="Farnesyl Diphosphate Synthase"/>
    <property type="match status" value="1"/>
</dbReference>
<proteinExistence type="inferred from homology"/>
<keyword evidence="11" id="KW-1185">Reference proteome</keyword>
<evidence type="ECO:0000313" key="10">
    <source>
        <dbReference type="EMBL" id="TBO56999.1"/>
    </source>
</evidence>
<evidence type="ECO:0000256" key="1">
    <source>
        <dbReference type="ARBA" id="ARBA00001946"/>
    </source>
</evidence>
<dbReference type="Pfam" id="PF19086">
    <property type="entry name" value="Terpene_syn_C_2"/>
    <property type="match status" value="1"/>
</dbReference>
<dbReference type="InterPro" id="IPR047945">
    <property type="entry name" value="MIB_synthase"/>
</dbReference>
<keyword evidence="2" id="KW-0479">Metal-binding</keyword>
<dbReference type="GO" id="GO:0042214">
    <property type="term" value="P:terpene metabolic process"/>
    <property type="evidence" value="ECO:0007669"/>
    <property type="project" value="InterPro"/>
</dbReference>
<accession>A0A4Q9HR75</accession>
<evidence type="ECO:0000256" key="9">
    <source>
        <dbReference type="SAM" id="MobiDB-lite"/>
    </source>
</evidence>
<organism evidence="10 11">
    <name type="scientific">Streptomyces kasugaensis</name>
    <dbReference type="NCBI Taxonomy" id="1946"/>
    <lineage>
        <taxon>Bacteria</taxon>
        <taxon>Bacillati</taxon>
        <taxon>Actinomycetota</taxon>
        <taxon>Actinomycetes</taxon>
        <taxon>Kitasatosporales</taxon>
        <taxon>Streptomycetaceae</taxon>
        <taxon>Streptomyces</taxon>
    </lineage>
</organism>
<name>A0A4Q9HR75_STRKA</name>
<dbReference type="GO" id="GO:0046872">
    <property type="term" value="F:metal ion binding"/>
    <property type="evidence" value="ECO:0007669"/>
    <property type="project" value="UniProtKB-KW"/>
</dbReference>
<feature type="compositionally biased region" description="Gly residues" evidence="9">
    <location>
        <begin position="129"/>
        <end position="141"/>
    </location>
</feature>
<comment type="cofactor">
    <cofactor evidence="1">
        <name>Mg(2+)</name>
        <dbReference type="ChEBI" id="CHEBI:18420"/>
    </cofactor>
</comment>
<dbReference type="GO" id="GO:0010333">
    <property type="term" value="F:terpene synthase activity"/>
    <property type="evidence" value="ECO:0007669"/>
    <property type="project" value="InterPro"/>
</dbReference>
<dbReference type="SFLD" id="SFLDS00005">
    <property type="entry name" value="Isoprenoid_Synthase_Type_I"/>
    <property type="match status" value="1"/>
</dbReference>
<comment type="similarity">
    <text evidence="6">Belongs to the terpene synthase family. 2-methylisoborneol synthase subfamily.</text>
</comment>
<feature type="compositionally biased region" description="Low complexity" evidence="9">
    <location>
        <begin position="53"/>
        <end position="73"/>
    </location>
</feature>
<keyword evidence="3" id="KW-0460">Magnesium</keyword>
<dbReference type="InterPro" id="IPR008949">
    <property type="entry name" value="Isoprenoid_synthase_dom_sf"/>
</dbReference>
<dbReference type="NCBIfam" id="NF041167">
    <property type="entry name" value="f2_encap_cargo2"/>
    <property type="match status" value="1"/>
</dbReference>
<feature type="region of interest" description="Disordered" evidence="9">
    <location>
        <begin position="32"/>
        <end position="142"/>
    </location>
</feature>
<dbReference type="EMBL" id="SIXH01000269">
    <property type="protein sequence ID" value="TBO56999.1"/>
    <property type="molecule type" value="Genomic_DNA"/>
</dbReference>
<evidence type="ECO:0000313" key="11">
    <source>
        <dbReference type="Proteomes" id="UP000292452"/>
    </source>
</evidence>
<dbReference type="AlphaFoldDB" id="A0A4Q9HR75"/>
<feature type="compositionally biased region" description="Pro residues" evidence="9">
    <location>
        <begin position="74"/>
        <end position="85"/>
    </location>
</feature>
<gene>
    <name evidence="10" type="ORF">EYS09_24960</name>
</gene>
<evidence type="ECO:0000256" key="6">
    <source>
        <dbReference type="ARBA" id="ARBA00035653"/>
    </source>
</evidence>
<evidence type="ECO:0000256" key="4">
    <source>
        <dbReference type="ARBA" id="ARBA00023239"/>
    </source>
</evidence>
<sequence length="460" mass="48945">MSLLSRVSAATTAHDVAGLVRALLSDPARPARRDLLTQPPDPVAVPHAPSANGAAPRLLGGPTGLGTSAARALLPPPSPQAPSVPVPSVRAASVRAPSAHGRGPAGPAAGAPVPGGPTGLGTSAARLVGNGGEGRSVGGGRRPPALYCPPAVRDDRALGEAVNERLVAWAEEVGIYPGHLDMVRSANFGRLMMLAHPETDDPDLLLAAARCGLAEWSVDDHIVDCEVEEAHHELLGQRLALCHSVIDQAQLPLRYAPQLEQVVQQDPVARALRSALDHLSRHATTTQVRRLRHELAIMFVAYNQEGVWHTAGQTPPVWEYLMHRHENSFIPCMVLVDAIAGYQVPTAEFADTRVRRAFNLAGTATVLMNDLYSMGKEDPTDFSLPMLIAREENCSLEDAVEQSVLIHDELMHTFEAEAAALAAAGSPELRRFLAGTWAWVGGNREWHAGSARYNTPSGAS</sequence>
<keyword evidence="4" id="KW-0456">Lyase</keyword>
<protein>
    <recommendedName>
        <fullName evidence="8">2-methylisoborneol synthase</fullName>
        <ecNumber evidence="7">4.2.3.118</ecNumber>
    </recommendedName>
</protein>